<feature type="transmembrane region" description="Helical" evidence="1">
    <location>
        <begin position="39"/>
        <end position="56"/>
    </location>
</feature>
<reference evidence="2" key="1">
    <citation type="journal article" date="2019" name="bioRxiv">
        <title>The Genome of the Zebra Mussel, Dreissena polymorpha: A Resource for Invasive Species Research.</title>
        <authorList>
            <person name="McCartney M.A."/>
            <person name="Auch B."/>
            <person name="Kono T."/>
            <person name="Mallez S."/>
            <person name="Zhang Y."/>
            <person name="Obille A."/>
            <person name="Becker A."/>
            <person name="Abrahante J.E."/>
            <person name="Garbe J."/>
            <person name="Badalamenti J.P."/>
            <person name="Herman A."/>
            <person name="Mangelson H."/>
            <person name="Liachko I."/>
            <person name="Sullivan S."/>
            <person name="Sone E.D."/>
            <person name="Koren S."/>
            <person name="Silverstein K.A.T."/>
            <person name="Beckman K.B."/>
            <person name="Gohl D.M."/>
        </authorList>
    </citation>
    <scope>NUCLEOTIDE SEQUENCE</scope>
    <source>
        <strain evidence="2">Duluth1</strain>
        <tissue evidence="2">Whole animal</tissue>
    </source>
</reference>
<comment type="caution">
    <text evidence="2">The sequence shown here is derived from an EMBL/GenBank/DDBJ whole genome shotgun (WGS) entry which is preliminary data.</text>
</comment>
<proteinExistence type="predicted"/>
<reference evidence="2" key="2">
    <citation type="submission" date="2020-11" db="EMBL/GenBank/DDBJ databases">
        <authorList>
            <person name="McCartney M.A."/>
            <person name="Auch B."/>
            <person name="Kono T."/>
            <person name="Mallez S."/>
            <person name="Becker A."/>
            <person name="Gohl D.M."/>
            <person name="Silverstein K.A.T."/>
            <person name="Koren S."/>
            <person name="Bechman K.B."/>
            <person name="Herman A."/>
            <person name="Abrahante J.E."/>
            <person name="Garbe J."/>
        </authorList>
    </citation>
    <scope>NUCLEOTIDE SEQUENCE</scope>
    <source>
        <strain evidence="2">Duluth1</strain>
        <tissue evidence="2">Whole animal</tissue>
    </source>
</reference>
<keyword evidence="1" id="KW-0812">Transmembrane</keyword>
<name>A0A9D4FY35_DREPO</name>
<dbReference type="AlphaFoldDB" id="A0A9D4FY35"/>
<evidence type="ECO:0000313" key="2">
    <source>
        <dbReference type="EMBL" id="KAH3806622.1"/>
    </source>
</evidence>
<keyword evidence="1" id="KW-1133">Transmembrane helix</keyword>
<sequence>MRPQTHQPSDSNSLQKKADEAMEWVTIHLRKSQNHLDKLVAVVLLLSASSAGMYLTRPSRS</sequence>
<accession>A0A9D4FY35</accession>
<gene>
    <name evidence="2" type="ORF">DPMN_134945</name>
</gene>
<evidence type="ECO:0000256" key="1">
    <source>
        <dbReference type="SAM" id="Phobius"/>
    </source>
</evidence>
<keyword evidence="1" id="KW-0472">Membrane</keyword>
<evidence type="ECO:0000313" key="3">
    <source>
        <dbReference type="Proteomes" id="UP000828390"/>
    </source>
</evidence>
<dbReference type="Proteomes" id="UP000828390">
    <property type="component" value="Unassembled WGS sequence"/>
</dbReference>
<dbReference type="EMBL" id="JAIWYP010000006">
    <property type="protein sequence ID" value="KAH3806622.1"/>
    <property type="molecule type" value="Genomic_DNA"/>
</dbReference>
<organism evidence="2 3">
    <name type="scientific">Dreissena polymorpha</name>
    <name type="common">Zebra mussel</name>
    <name type="synonym">Mytilus polymorpha</name>
    <dbReference type="NCBI Taxonomy" id="45954"/>
    <lineage>
        <taxon>Eukaryota</taxon>
        <taxon>Metazoa</taxon>
        <taxon>Spiralia</taxon>
        <taxon>Lophotrochozoa</taxon>
        <taxon>Mollusca</taxon>
        <taxon>Bivalvia</taxon>
        <taxon>Autobranchia</taxon>
        <taxon>Heteroconchia</taxon>
        <taxon>Euheterodonta</taxon>
        <taxon>Imparidentia</taxon>
        <taxon>Neoheterodontei</taxon>
        <taxon>Myida</taxon>
        <taxon>Dreissenoidea</taxon>
        <taxon>Dreissenidae</taxon>
        <taxon>Dreissena</taxon>
    </lineage>
</organism>
<protein>
    <submittedName>
        <fullName evidence="2">Uncharacterized protein</fullName>
    </submittedName>
</protein>
<keyword evidence="3" id="KW-1185">Reference proteome</keyword>